<dbReference type="SMART" id="SM00112">
    <property type="entry name" value="CA"/>
    <property type="match status" value="2"/>
</dbReference>
<dbReference type="Pfam" id="PF03382">
    <property type="entry name" value="DUF285"/>
    <property type="match status" value="1"/>
</dbReference>
<dbReference type="CDD" id="cd11304">
    <property type="entry name" value="Cadherin_repeat"/>
    <property type="match status" value="2"/>
</dbReference>
<dbReference type="PANTHER" id="PTHR24026">
    <property type="entry name" value="FAT ATYPICAL CADHERIN-RELATED"/>
    <property type="match status" value="1"/>
</dbReference>
<dbReference type="PANTHER" id="PTHR24026:SF126">
    <property type="entry name" value="PROTOCADHERIN FAT 4"/>
    <property type="match status" value="1"/>
</dbReference>
<proteinExistence type="predicted"/>
<evidence type="ECO:0000256" key="2">
    <source>
        <dbReference type="ARBA" id="ARBA00022989"/>
    </source>
</evidence>
<sequence>MKLKTLFTIMVLGMIFLSSCEKDKVQENRPPQITVLEYDAQEDSSPVDIITIIQASDADADALSFAIVTNDNDLFVISDRGELRVANGQSLDYATATSHEIVISVFDGTETTTATITINVISVNQAPEIADQAFEVYEDFSGTDAIGALDFENPDGDDLTFEITVNDNDMFVVNNNGELFLGDGAGLDYETQTTHEITVEVSDGTAIDQGVITIEVQNVVDAPYRLEESSFIFTLETTEANEPVSLGIAEGGDYHFILDWGDGTIDEVTGDQALPQHNYAVPDTYTISINTEGLDNGAFSRILWQNNPNATKVKSIEQWGTVQWEDFANAFRGCSNMQYNATDAPDLFNVTDLTGMFSETNSFNGNLNTWDVSKIEKMRGMFAEAISFNGDISSWDVRNVWDFGSMFYKASSFNGNINDWQLEGASNISWMFREATSFNSDISGWTLGEATSTSHMFYNAADFDQDLGGWDISSVENMTGMLDHTNLSPENFENTLIGWAGLGAALQSNVTLGAFNLELCLDVDESLDAAVDFLVNTKQWDINGDSCNQ</sequence>
<dbReference type="Gene3D" id="2.60.40.60">
    <property type="entry name" value="Cadherins"/>
    <property type="match status" value="2"/>
</dbReference>
<feature type="domain" description="Cadherin" evidence="3">
    <location>
        <begin position="146"/>
        <end position="225"/>
    </location>
</feature>
<dbReference type="PROSITE" id="PS50268">
    <property type="entry name" value="CADHERIN_2"/>
    <property type="match status" value="2"/>
</dbReference>
<dbReference type="InterPro" id="IPR002126">
    <property type="entry name" value="Cadherin-like_dom"/>
</dbReference>
<dbReference type="PROSITE" id="PS51257">
    <property type="entry name" value="PROKAR_LIPOPROTEIN"/>
    <property type="match status" value="1"/>
</dbReference>
<dbReference type="Proteomes" id="UP000751614">
    <property type="component" value="Unassembled WGS sequence"/>
</dbReference>
<keyword evidence="5" id="KW-1185">Reference proteome</keyword>
<accession>A0ABY2WKD8</accession>
<keyword evidence="1" id="KW-0812">Transmembrane</keyword>
<gene>
    <name evidence="4" type="ORF">FGG15_12455</name>
</gene>
<evidence type="ECO:0000313" key="4">
    <source>
        <dbReference type="EMBL" id="TMU54997.1"/>
    </source>
</evidence>
<reference evidence="4 5" key="1">
    <citation type="submission" date="2019-05" db="EMBL/GenBank/DDBJ databases">
        <title>Flagellimonas sp. AsT0115, sp. nov., isolated from a marine red algae, Asparagopsis taxiformis.</title>
        <authorList>
            <person name="Kim J."/>
            <person name="Jeong S.E."/>
            <person name="Jeon C.O."/>
        </authorList>
    </citation>
    <scope>NUCLEOTIDE SEQUENCE [LARGE SCALE GENOMIC DNA]</scope>
    <source>
        <strain evidence="4 5">AsT0115</strain>
    </source>
</reference>
<dbReference type="RefSeq" id="WP_138836700.1">
    <property type="nucleotide sequence ID" value="NZ_VCNI01000002.1"/>
</dbReference>
<keyword evidence="2" id="KW-1133">Transmembrane helix</keyword>
<dbReference type="InterPro" id="IPR005046">
    <property type="entry name" value="DUF285"/>
</dbReference>
<evidence type="ECO:0000259" key="3">
    <source>
        <dbReference type="PROSITE" id="PS50268"/>
    </source>
</evidence>
<comment type="caution">
    <text evidence="4">The sequence shown here is derived from an EMBL/GenBank/DDBJ whole genome shotgun (WGS) entry which is preliminary data.</text>
</comment>
<dbReference type="InterPro" id="IPR040853">
    <property type="entry name" value="RapA2_cadherin-like"/>
</dbReference>
<feature type="domain" description="Cadherin" evidence="3">
    <location>
        <begin position="32"/>
        <end position="129"/>
    </location>
</feature>
<dbReference type="Pfam" id="PF17803">
    <property type="entry name" value="Cadherin_4"/>
    <property type="match status" value="1"/>
</dbReference>
<dbReference type="EMBL" id="VCNI01000002">
    <property type="protein sequence ID" value="TMU54997.1"/>
    <property type="molecule type" value="Genomic_DNA"/>
</dbReference>
<protein>
    <submittedName>
        <fullName evidence="4">BspA family leucine-rich repeat surface protein</fullName>
    </submittedName>
</protein>
<organism evidence="4 5">
    <name type="scientific">Flagellimonas algicola</name>
    <dbReference type="NCBI Taxonomy" id="2583815"/>
    <lineage>
        <taxon>Bacteria</taxon>
        <taxon>Pseudomonadati</taxon>
        <taxon>Bacteroidota</taxon>
        <taxon>Flavobacteriia</taxon>
        <taxon>Flavobacteriales</taxon>
        <taxon>Flavobacteriaceae</taxon>
        <taxon>Flagellimonas</taxon>
    </lineage>
</organism>
<evidence type="ECO:0000256" key="1">
    <source>
        <dbReference type="ARBA" id="ARBA00022692"/>
    </source>
</evidence>
<evidence type="ECO:0000313" key="5">
    <source>
        <dbReference type="Proteomes" id="UP000751614"/>
    </source>
</evidence>
<keyword evidence="2" id="KW-0472">Membrane</keyword>
<dbReference type="SUPFAM" id="SSF49299">
    <property type="entry name" value="PKD domain"/>
    <property type="match status" value="1"/>
</dbReference>
<dbReference type="InterPro" id="IPR035986">
    <property type="entry name" value="PKD_dom_sf"/>
</dbReference>
<name>A0ABY2WKD8_9FLAO</name>
<dbReference type="SUPFAM" id="SSF49313">
    <property type="entry name" value="Cadherin-like"/>
    <property type="match status" value="2"/>
</dbReference>
<dbReference type="InterPro" id="IPR015919">
    <property type="entry name" value="Cadherin-like_sf"/>
</dbReference>